<sequence>MTDQTESIRREMTRNINAVEGSREYLEAKHGQVWDTTELQQEFEVLGFCSPCCIVRRRFDSRRGSVFFQHSPRFYFGFEPE</sequence>
<accession>A0A517WL20</accession>
<reference evidence="1 2" key="1">
    <citation type="submission" date="2019-02" db="EMBL/GenBank/DDBJ databases">
        <title>Deep-cultivation of Planctomycetes and their phenomic and genomic characterization uncovers novel biology.</title>
        <authorList>
            <person name="Wiegand S."/>
            <person name="Jogler M."/>
            <person name="Boedeker C."/>
            <person name="Pinto D."/>
            <person name="Vollmers J."/>
            <person name="Rivas-Marin E."/>
            <person name="Kohn T."/>
            <person name="Peeters S.H."/>
            <person name="Heuer A."/>
            <person name="Rast P."/>
            <person name="Oberbeckmann S."/>
            <person name="Bunk B."/>
            <person name="Jeske O."/>
            <person name="Meyerdierks A."/>
            <person name="Storesund J.E."/>
            <person name="Kallscheuer N."/>
            <person name="Luecker S."/>
            <person name="Lage O.M."/>
            <person name="Pohl T."/>
            <person name="Merkel B.J."/>
            <person name="Hornburger P."/>
            <person name="Mueller R.-W."/>
            <person name="Bruemmer F."/>
            <person name="Labrenz M."/>
            <person name="Spormann A.M."/>
            <person name="Op den Camp H."/>
            <person name="Overmann J."/>
            <person name="Amann R."/>
            <person name="Jetten M.S.M."/>
            <person name="Mascher T."/>
            <person name="Medema M.H."/>
            <person name="Devos D.P."/>
            <person name="Kaster A.-K."/>
            <person name="Ovreas L."/>
            <person name="Rohde M."/>
            <person name="Galperin M.Y."/>
            <person name="Jogler C."/>
        </authorList>
    </citation>
    <scope>NUCLEOTIDE SEQUENCE [LARGE SCALE GENOMIC DNA]</scope>
    <source>
        <strain evidence="1 2">V6</strain>
    </source>
</reference>
<gene>
    <name evidence="1" type="ORF">V6x_56960</name>
</gene>
<protein>
    <submittedName>
        <fullName evidence="1">Uncharacterized protein</fullName>
    </submittedName>
</protein>
<evidence type="ECO:0000313" key="1">
    <source>
        <dbReference type="EMBL" id="QDU05952.1"/>
    </source>
</evidence>
<dbReference type="Proteomes" id="UP000320722">
    <property type="component" value="Chromosome"/>
</dbReference>
<dbReference type="AlphaFoldDB" id="A0A517WL20"/>
<dbReference type="EMBL" id="CP036347">
    <property type="protein sequence ID" value="QDU05952.1"/>
    <property type="molecule type" value="Genomic_DNA"/>
</dbReference>
<organism evidence="1 2">
    <name type="scientific">Gimesia chilikensis</name>
    <dbReference type="NCBI Taxonomy" id="2605989"/>
    <lineage>
        <taxon>Bacteria</taxon>
        <taxon>Pseudomonadati</taxon>
        <taxon>Planctomycetota</taxon>
        <taxon>Planctomycetia</taxon>
        <taxon>Planctomycetales</taxon>
        <taxon>Planctomycetaceae</taxon>
        <taxon>Gimesia</taxon>
    </lineage>
</organism>
<proteinExistence type="predicted"/>
<evidence type="ECO:0000313" key="2">
    <source>
        <dbReference type="Proteomes" id="UP000320722"/>
    </source>
</evidence>
<name>A0A517WL20_9PLAN</name>